<comment type="caution">
    <text evidence="7">The sequence shown here is derived from an EMBL/GenBank/DDBJ whole genome shotgun (WGS) entry which is preliminary data.</text>
</comment>
<evidence type="ECO:0000256" key="4">
    <source>
        <dbReference type="ARBA" id="ARBA00023163"/>
    </source>
</evidence>
<dbReference type="SUPFAM" id="SSF88659">
    <property type="entry name" value="Sigma3 and sigma4 domains of RNA polymerase sigma factors"/>
    <property type="match status" value="1"/>
</dbReference>
<organism evidence="7">
    <name type="scientific">Candidatus Enterococcus mansonii</name>
    <dbReference type="NCBI Taxonomy" id="1834181"/>
    <lineage>
        <taxon>Bacteria</taxon>
        <taxon>Bacillati</taxon>
        <taxon>Bacillota</taxon>
        <taxon>Bacilli</taxon>
        <taxon>Lactobacillales</taxon>
        <taxon>Enterococcaceae</taxon>
        <taxon>Enterococcus</taxon>
    </lineage>
</organism>
<dbReference type="GO" id="GO:0003677">
    <property type="term" value="F:DNA binding"/>
    <property type="evidence" value="ECO:0007669"/>
    <property type="project" value="InterPro"/>
</dbReference>
<evidence type="ECO:0000256" key="2">
    <source>
        <dbReference type="ARBA" id="ARBA00023015"/>
    </source>
</evidence>
<keyword evidence="2" id="KW-0805">Transcription regulation</keyword>
<accession>A0A242CE23</accession>
<dbReference type="SUPFAM" id="SSF88946">
    <property type="entry name" value="Sigma2 domain of RNA polymerase sigma factors"/>
    <property type="match status" value="1"/>
</dbReference>
<dbReference type="Gene3D" id="1.10.10.10">
    <property type="entry name" value="Winged helix-like DNA-binding domain superfamily/Winged helix DNA-binding domain"/>
    <property type="match status" value="1"/>
</dbReference>
<dbReference type="EMBL" id="NGLE01000002">
    <property type="protein sequence ID" value="OTO08409.1"/>
    <property type="molecule type" value="Genomic_DNA"/>
</dbReference>
<name>A0A242CE23_9ENTE</name>
<dbReference type="Gene3D" id="1.10.1740.10">
    <property type="match status" value="1"/>
</dbReference>
<dbReference type="OrthoDB" id="9782703at2"/>
<dbReference type="GO" id="GO:0006352">
    <property type="term" value="P:DNA-templated transcription initiation"/>
    <property type="evidence" value="ECO:0007669"/>
    <property type="project" value="InterPro"/>
</dbReference>
<evidence type="ECO:0000259" key="5">
    <source>
        <dbReference type="Pfam" id="PF04542"/>
    </source>
</evidence>
<dbReference type="Pfam" id="PF04542">
    <property type="entry name" value="Sigma70_r2"/>
    <property type="match status" value="1"/>
</dbReference>
<reference evidence="7" key="1">
    <citation type="submission" date="2017-05" db="EMBL/GenBank/DDBJ databases">
        <title>The Genome Sequence of Enterococcus sp. 4G2_DIV0659.</title>
        <authorList>
            <consortium name="The Broad Institute Genomics Platform"/>
            <consortium name="The Broad Institute Genomic Center for Infectious Diseases"/>
            <person name="Earl A."/>
            <person name="Manson A."/>
            <person name="Schwartman J."/>
            <person name="Gilmore M."/>
            <person name="Abouelleil A."/>
            <person name="Cao P."/>
            <person name="Chapman S."/>
            <person name="Cusick C."/>
            <person name="Shea T."/>
            <person name="Young S."/>
            <person name="Neafsey D."/>
            <person name="Nusbaum C."/>
            <person name="Birren B."/>
        </authorList>
    </citation>
    <scope>NUCLEOTIDE SEQUENCE [LARGE SCALE GENOMIC DNA]</scope>
    <source>
        <strain evidence="7">4G2_DIV0659</strain>
    </source>
</reference>
<dbReference type="InterPro" id="IPR013324">
    <property type="entry name" value="RNA_pol_sigma_r3/r4-like"/>
</dbReference>
<dbReference type="GO" id="GO:0016987">
    <property type="term" value="F:sigma factor activity"/>
    <property type="evidence" value="ECO:0007669"/>
    <property type="project" value="UniProtKB-KW"/>
</dbReference>
<dbReference type="InterPro" id="IPR013325">
    <property type="entry name" value="RNA_pol_sigma_r2"/>
</dbReference>
<evidence type="ECO:0000313" key="7">
    <source>
        <dbReference type="EMBL" id="OTO08409.1"/>
    </source>
</evidence>
<dbReference type="InterPro" id="IPR013249">
    <property type="entry name" value="RNA_pol_sigma70_r4_t2"/>
</dbReference>
<evidence type="ECO:0008006" key="8">
    <source>
        <dbReference type="Google" id="ProtNLM"/>
    </source>
</evidence>
<dbReference type="InterPro" id="IPR014284">
    <property type="entry name" value="RNA_pol_sigma-70_dom"/>
</dbReference>
<dbReference type="STRING" id="1834181.A5880_001409"/>
<dbReference type="InterPro" id="IPR039425">
    <property type="entry name" value="RNA_pol_sigma-70-like"/>
</dbReference>
<gene>
    <name evidence="7" type="ORF">A5880_001409</name>
</gene>
<feature type="domain" description="RNA polymerase sigma factor 70 region 4 type 2" evidence="6">
    <location>
        <begin position="110"/>
        <end position="162"/>
    </location>
</feature>
<dbReference type="NCBIfam" id="TIGR02937">
    <property type="entry name" value="sigma70-ECF"/>
    <property type="match status" value="1"/>
</dbReference>
<dbReference type="PANTHER" id="PTHR43133">
    <property type="entry name" value="RNA POLYMERASE ECF-TYPE SIGMA FACTO"/>
    <property type="match status" value="1"/>
</dbReference>
<dbReference type="AlphaFoldDB" id="A0A242CE23"/>
<keyword evidence="3" id="KW-0731">Sigma factor</keyword>
<evidence type="ECO:0000256" key="1">
    <source>
        <dbReference type="ARBA" id="ARBA00010641"/>
    </source>
</evidence>
<dbReference type="InterPro" id="IPR036388">
    <property type="entry name" value="WH-like_DNA-bd_sf"/>
</dbReference>
<evidence type="ECO:0000256" key="3">
    <source>
        <dbReference type="ARBA" id="ARBA00023082"/>
    </source>
</evidence>
<protein>
    <recommendedName>
        <fullName evidence="8">Sigma-70 family RNA polymerase sigma factor</fullName>
    </recommendedName>
</protein>
<proteinExistence type="inferred from homology"/>
<dbReference type="PANTHER" id="PTHR43133:SF51">
    <property type="entry name" value="RNA POLYMERASE SIGMA FACTOR"/>
    <property type="match status" value="1"/>
</dbReference>
<feature type="domain" description="RNA polymerase sigma-70 region 2" evidence="5">
    <location>
        <begin position="14"/>
        <end position="81"/>
    </location>
</feature>
<dbReference type="InterPro" id="IPR007627">
    <property type="entry name" value="RNA_pol_sigma70_r2"/>
</dbReference>
<dbReference type="CDD" id="cd06171">
    <property type="entry name" value="Sigma70_r4"/>
    <property type="match status" value="1"/>
</dbReference>
<sequence length="176" mass="20418">MKKSKLVGLDVDEIVEEYADMVYRIAFVQMKNQSDAEDIFQEVFLRLVKYSHTIKGEEHIKPWLIRVTINCCKKQFDSAWRKKTTSMDEEQMPEQADERASAAFAIGDNEELLDACLSLPEAQQLVIHLFYFEGYSIREISTLVEQSESSVKTRLSRAREALRKKMKGDFLNEGRV</sequence>
<dbReference type="Pfam" id="PF08281">
    <property type="entry name" value="Sigma70_r4_2"/>
    <property type="match status" value="1"/>
</dbReference>
<evidence type="ECO:0000259" key="6">
    <source>
        <dbReference type="Pfam" id="PF08281"/>
    </source>
</evidence>
<keyword evidence="4" id="KW-0804">Transcription</keyword>
<comment type="similarity">
    <text evidence="1">Belongs to the sigma-70 factor family. ECF subfamily.</text>
</comment>